<accession>A0A1F7F9A8</accession>
<evidence type="ECO:0000256" key="2">
    <source>
        <dbReference type="SAM" id="SignalP"/>
    </source>
</evidence>
<keyword evidence="1" id="KW-0812">Transmembrane</keyword>
<keyword evidence="1" id="KW-1133">Transmembrane helix</keyword>
<keyword evidence="1" id="KW-0472">Membrane</keyword>
<gene>
    <name evidence="4" type="ORF">A2519_05140</name>
</gene>
<protein>
    <recommendedName>
        <fullName evidence="3">PEGA domain-containing protein</fullName>
    </recommendedName>
</protein>
<reference evidence="4 5" key="1">
    <citation type="journal article" date="2016" name="Nat. Commun.">
        <title>Thousands of microbial genomes shed light on interconnected biogeochemical processes in an aquifer system.</title>
        <authorList>
            <person name="Anantharaman K."/>
            <person name="Brown C.T."/>
            <person name="Hug L.A."/>
            <person name="Sharon I."/>
            <person name="Castelle C.J."/>
            <person name="Probst A.J."/>
            <person name="Thomas B.C."/>
            <person name="Singh A."/>
            <person name="Wilkins M.J."/>
            <person name="Karaoz U."/>
            <person name="Brodie E.L."/>
            <person name="Williams K.H."/>
            <person name="Hubbard S.S."/>
            <person name="Banfield J.F."/>
        </authorList>
    </citation>
    <scope>NUCLEOTIDE SEQUENCE [LARGE SCALE GENOMIC DNA]</scope>
</reference>
<feature type="transmembrane region" description="Helical" evidence="1">
    <location>
        <begin position="264"/>
        <end position="285"/>
    </location>
</feature>
<evidence type="ECO:0000313" key="4">
    <source>
        <dbReference type="EMBL" id="OGK03213.1"/>
    </source>
</evidence>
<organism evidence="4 5">
    <name type="scientific">Candidatus Raymondbacteria bacterium RIFOXYD12_FULL_49_13</name>
    <dbReference type="NCBI Taxonomy" id="1817890"/>
    <lineage>
        <taxon>Bacteria</taxon>
        <taxon>Raymondiibacteriota</taxon>
    </lineage>
</organism>
<evidence type="ECO:0000313" key="5">
    <source>
        <dbReference type="Proteomes" id="UP000179243"/>
    </source>
</evidence>
<dbReference type="Proteomes" id="UP000179243">
    <property type="component" value="Unassembled WGS sequence"/>
</dbReference>
<name>A0A1F7F9A8_UNCRA</name>
<dbReference type="AlphaFoldDB" id="A0A1F7F9A8"/>
<feature type="domain" description="PEGA" evidence="3">
    <location>
        <begin position="148"/>
        <end position="212"/>
    </location>
</feature>
<sequence>MLLPLLLLACLSAQAHAIPFSGDEAVLIFRFEQIGQADTAFQGIHQTIRKKMELDNQFQNFKVLCTDESLVSLRVLEKRAGAVPSIAVGGSIGPGPDGSGKTVRFTIIETVQHIEETKEVLFDNVNAGDIADIVVLKLKNYLESNVLGKINITSTPLECDILVDSVWIGKTPKETILRTGNYDLLLQRKYLAPFNRKIVVLPGRSVEVNTEMEFNGYHTEYWLLGSLVATWQCAVALVLEQRLRKDAGNALEGPDYNRYENASYVRITIMNLAILGWIGTGFCYFSNRMHKYALFHENSLNQTSTSNN</sequence>
<evidence type="ECO:0000256" key="1">
    <source>
        <dbReference type="SAM" id="Phobius"/>
    </source>
</evidence>
<feature type="chain" id="PRO_5009528525" description="PEGA domain-containing protein" evidence="2">
    <location>
        <begin position="18"/>
        <end position="308"/>
    </location>
</feature>
<evidence type="ECO:0000259" key="3">
    <source>
        <dbReference type="Pfam" id="PF08308"/>
    </source>
</evidence>
<dbReference type="EMBL" id="MFYX01000094">
    <property type="protein sequence ID" value="OGK03213.1"/>
    <property type="molecule type" value="Genomic_DNA"/>
</dbReference>
<comment type="caution">
    <text evidence="4">The sequence shown here is derived from an EMBL/GenBank/DDBJ whole genome shotgun (WGS) entry which is preliminary data.</text>
</comment>
<dbReference type="Pfam" id="PF08308">
    <property type="entry name" value="PEGA"/>
    <property type="match status" value="1"/>
</dbReference>
<dbReference type="InterPro" id="IPR013229">
    <property type="entry name" value="PEGA"/>
</dbReference>
<feature type="signal peptide" evidence="2">
    <location>
        <begin position="1"/>
        <end position="17"/>
    </location>
</feature>
<proteinExistence type="predicted"/>
<keyword evidence="2" id="KW-0732">Signal</keyword>